<sequence>MNDFKKRLVLLHHCPGASWKHILSILKKDPQLISLYDEQRLKDFIPSPAANAILKDFHSPSLIHTLKLYEQNGISCVTIFDQEYPVMLRETSMPPWVLYAKGDLGLLKTKHLLAVVGSRQATAYGKKAIEQLFPRLIGSQIVIVSGLAAGIDAYAHQTAIQYGGKTIGVIAGGFNHLYPKENVLLANVMMKDHLVLTEYPFFMRPQKWHFPLRNRIIAGLCQGTLVVEAKQKSGSLITANYAVQEGRDVFAVPGHILGPHSTGTNELIQQGAKLIISAQDILDEII</sequence>
<dbReference type="Proteomes" id="UP000531594">
    <property type="component" value="Unassembled WGS sequence"/>
</dbReference>
<organism evidence="3 4">
    <name type="scientific">Bacillus benzoevorans</name>
    <dbReference type="NCBI Taxonomy" id="1456"/>
    <lineage>
        <taxon>Bacteria</taxon>
        <taxon>Bacillati</taxon>
        <taxon>Bacillota</taxon>
        <taxon>Bacilli</taxon>
        <taxon>Bacillales</taxon>
        <taxon>Bacillaceae</taxon>
        <taxon>Bacillus</taxon>
    </lineage>
</organism>
<protein>
    <submittedName>
        <fullName evidence="3">DNA processing protein</fullName>
    </submittedName>
</protein>
<dbReference type="InterPro" id="IPR057666">
    <property type="entry name" value="DrpA_SLOG"/>
</dbReference>
<accession>A0A7X0LTW0</accession>
<comment type="similarity">
    <text evidence="1">Belongs to the DprA/Smf family.</text>
</comment>
<dbReference type="Gene3D" id="3.40.50.450">
    <property type="match status" value="1"/>
</dbReference>
<dbReference type="InterPro" id="IPR003488">
    <property type="entry name" value="DprA"/>
</dbReference>
<proteinExistence type="inferred from homology"/>
<comment type="caution">
    <text evidence="3">The sequence shown here is derived from an EMBL/GenBank/DDBJ whole genome shotgun (WGS) entry which is preliminary data.</text>
</comment>
<keyword evidence="4" id="KW-1185">Reference proteome</keyword>
<name>A0A7X0LTW0_9BACI</name>
<evidence type="ECO:0000313" key="4">
    <source>
        <dbReference type="Proteomes" id="UP000531594"/>
    </source>
</evidence>
<dbReference type="RefSeq" id="WP_184522232.1">
    <property type="nucleotide sequence ID" value="NZ_JACHGK010000001.1"/>
</dbReference>
<evidence type="ECO:0000256" key="1">
    <source>
        <dbReference type="ARBA" id="ARBA00006525"/>
    </source>
</evidence>
<dbReference type="GO" id="GO:0009294">
    <property type="term" value="P:DNA-mediated transformation"/>
    <property type="evidence" value="ECO:0007669"/>
    <property type="project" value="InterPro"/>
</dbReference>
<reference evidence="3 4" key="1">
    <citation type="submission" date="2020-08" db="EMBL/GenBank/DDBJ databases">
        <title>Genomic Encyclopedia of Type Strains, Phase IV (KMG-IV): sequencing the most valuable type-strain genomes for metagenomic binning, comparative biology and taxonomic classification.</title>
        <authorList>
            <person name="Goeker M."/>
        </authorList>
    </citation>
    <scope>NUCLEOTIDE SEQUENCE [LARGE SCALE GENOMIC DNA]</scope>
    <source>
        <strain evidence="3 4">DSM 5391</strain>
    </source>
</reference>
<dbReference type="PANTHER" id="PTHR43022:SF1">
    <property type="entry name" value="PROTEIN SMF"/>
    <property type="match status" value="1"/>
</dbReference>
<dbReference type="EMBL" id="JACHGK010000001">
    <property type="protein sequence ID" value="MBB6443830.1"/>
    <property type="molecule type" value="Genomic_DNA"/>
</dbReference>
<dbReference type="SUPFAM" id="SSF102405">
    <property type="entry name" value="MCP/YpsA-like"/>
    <property type="match status" value="1"/>
</dbReference>
<dbReference type="AlphaFoldDB" id="A0A7X0LTW0"/>
<dbReference type="Pfam" id="PF02481">
    <property type="entry name" value="DNA_processg_A"/>
    <property type="match status" value="1"/>
</dbReference>
<evidence type="ECO:0000259" key="2">
    <source>
        <dbReference type="Pfam" id="PF02481"/>
    </source>
</evidence>
<dbReference type="NCBIfam" id="TIGR00732">
    <property type="entry name" value="dprA"/>
    <property type="match status" value="1"/>
</dbReference>
<feature type="domain" description="Smf/DprA SLOG" evidence="2">
    <location>
        <begin position="76"/>
        <end position="284"/>
    </location>
</feature>
<dbReference type="PANTHER" id="PTHR43022">
    <property type="entry name" value="PROTEIN SMF"/>
    <property type="match status" value="1"/>
</dbReference>
<gene>
    <name evidence="3" type="ORF">HNR53_000418</name>
</gene>
<evidence type="ECO:0000313" key="3">
    <source>
        <dbReference type="EMBL" id="MBB6443830.1"/>
    </source>
</evidence>